<dbReference type="WBParaSite" id="ACRNAN_scaffold2880.g30635.t1">
    <property type="protein sequence ID" value="ACRNAN_scaffold2880.g30635.t1"/>
    <property type="gene ID" value="ACRNAN_scaffold2880.g30635"/>
</dbReference>
<keyword evidence="3" id="KW-0645">Protease</keyword>
<dbReference type="PANTHER" id="PTHR47966">
    <property type="entry name" value="BETA-SITE APP-CLEAVING ENZYME, ISOFORM A-RELATED"/>
    <property type="match status" value="1"/>
</dbReference>
<proteinExistence type="inferred from homology"/>
<dbReference type="GO" id="GO:0006508">
    <property type="term" value="P:proteolysis"/>
    <property type="evidence" value="ECO:0007669"/>
    <property type="project" value="UniProtKB-KW"/>
</dbReference>
<dbReference type="CDD" id="cd05471">
    <property type="entry name" value="pepsin_like"/>
    <property type="match status" value="1"/>
</dbReference>
<dbReference type="Gene3D" id="2.40.70.10">
    <property type="entry name" value="Acid Proteases"/>
    <property type="match status" value="4"/>
</dbReference>
<dbReference type="PRINTS" id="PR00792">
    <property type="entry name" value="PEPSIN"/>
</dbReference>
<dbReference type="PROSITE" id="PS51767">
    <property type="entry name" value="PEPTIDASE_A1"/>
    <property type="match status" value="1"/>
</dbReference>
<keyword evidence="5" id="KW-1185">Reference proteome</keyword>
<comment type="similarity">
    <text evidence="1 3">Belongs to the peptidase A1 family.</text>
</comment>
<evidence type="ECO:0000313" key="5">
    <source>
        <dbReference type="Proteomes" id="UP000887540"/>
    </source>
</evidence>
<dbReference type="SUPFAM" id="SSF50630">
    <property type="entry name" value="Acid proteases"/>
    <property type="match status" value="1"/>
</dbReference>
<accession>A0A914DLH1</accession>
<organism evidence="5 6">
    <name type="scientific">Acrobeloides nanus</name>
    <dbReference type="NCBI Taxonomy" id="290746"/>
    <lineage>
        <taxon>Eukaryota</taxon>
        <taxon>Metazoa</taxon>
        <taxon>Ecdysozoa</taxon>
        <taxon>Nematoda</taxon>
        <taxon>Chromadorea</taxon>
        <taxon>Rhabditida</taxon>
        <taxon>Tylenchina</taxon>
        <taxon>Cephalobomorpha</taxon>
        <taxon>Cephaloboidea</taxon>
        <taxon>Cephalobidae</taxon>
        <taxon>Acrobeloides</taxon>
    </lineage>
</organism>
<dbReference type="GO" id="GO:0004190">
    <property type="term" value="F:aspartic-type endopeptidase activity"/>
    <property type="evidence" value="ECO:0007669"/>
    <property type="project" value="UniProtKB-KW"/>
</dbReference>
<dbReference type="PROSITE" id="PS00141">
    <property type="entry name" value="ASP_PROTEASE"/>
    <property type="match status" value="2"/>
</dbReference>
<dbReference type="InterPro" id="IPR033121">
    <property type="entry name" value="PEPTIDASE_A1"/>
</dbReference>
<dbReference type="Proteomes" id="UP000887540">
    <property type="component" value="Unplaced"/>
</dbReference>
<name>A0A914DLH1_9BILA</name>
<reference evidence="6" key="1">
    <citation type="submission" date="2022-11" db="UniProtKB">
        <authorList>
            <consortium name="WormBaseParasite"/>
        </authorList>
    </citation>
    <scope>IDENTIFICATION</scope>
</reference>
<dbReference type="InterPro" id="IPR001461">
    <property type="entry name" value="Aspartic_peptidase_A1"/>
</dbReference>
<sequence>MICVYILIILIESSRTLHRISIPGGLQIRQSNYNHTHIEENLQLKYSLLVDSSNLSYSSTENLVAYEEGSYYAGYITIGTPPQRFLMLLDTGSSNLWVPCETLLPKKHKFHMKYDCNASSTYDCTNKHQGFACVTKESSIQGAFDGILGMAWDSLSVGKIAQPLDQLFKNKSECPHAMFAFWLNPNTAHMSGGGEMTLCSIDSSRYQGNITWIPLAKTDYWRISVDSVYFGGRQIGSKAYAIVDTGTSLLAGPSAIIDKILTVVQAVNQSSNRFDLTPDMYVQEENDEKECLIGLMSSGSINMWILGDVFIRHYYTIFDHTEKRVGFAQSVQN</sequence>
<feature type="domain" description="Peptidase A1" evidence="4">
    <location>
        <begin position="72"/>
        <end position="333"/>
    </location>
</feature>
<evidence type="ECO:0000256" key="2">
    <source>
        <dbReference type="PIRSR" id="PIRSR601461-1"/>
    </source>
</evidence>
<dbReference type="InterPro" id="IPR001969">
    <property type="entry name" value="Aspartic_peptidase_AS"/>
</dbReference>
<evidence type="ECO:0000313" key="6">
    <source>
        <dbReference type="WBParaSite" id="ACRNAN_scaffold2880.g30635.t1"/>
    </source>
</evidence>
<keyword evidence="3" id="KW-0378">Hydrolase</keyword>
<dbReference type="InterPro" id="IPR032861">
    <property type="entry name" value="TAXi_N"/>
</dbReference>
<protein>
    <submittedName>
        <fullName evidence="6">Peptidase A1 domain-containing protein</fullName>
    </submittedName>
</protein>
<dbReference type="Pfam" id="PF14543">
    <property type="entry name" value="TAXi_N"/>
    <property type="match status" value="1"/>
</dbReference>
<feature type="active site" evidence="2">
    <location>
        <position position="90"/>
    </location>
</feature>
<evidence type="ECO:0000259" key="4">
    <source>
        <dbReference type="PROSITE" id="PS51767"/>
    </source>
</evidence>
<evidence type="ECO:0000256" key="1">
    <source>
        <dbReference type="ARBA" id="ARBA00007447"/>
    </source>
</evidence>
<dbReference type="InterPro" id="IPR034164">
    <property type="entry name" value="Pepsin-like_dom"/>
</dbReference>
<evidence type="ECO:0000256" key="3">
    <source>
        <dbReference type="RuleBase" id="RU000454"/>
    </source>
</evidence>
<dbReference type="PANTHER" id="PTHR47966:SF40">
    <property type="entry name" value="ASPARTIC PROTEASE 3"/>
    <property type="match status" value="1"/>
</dbReference>
<dbReference type="InterPro" id="IPR021109">
    <property type="entry name" value="Peptidase_aspartic_dom_sf"/>
</dbReference>
<dbReference type="AlphaFoldDB" id="A0A914DLH1"/>
<feature type="active site" evidence="2">
    <location>
        <position position="244"/>
    </location>
</feature>
<keyword evidence="3" id="KW-0064">Aspartyl protease</keyword>
<dbReference type="Pfam" id="PF00026">
    <property type="entry name" value="Asp"/>
    <property type="match status" value="2"/>
</dbReference>